<protein>
    <recommendedName>
        <fullName evidence="5">VOC domain-containing protein</fullName>
    </recommendedName>
</protein>
<dbReference type="Proteomes" id="UP000734854">
    <property type="component" value="Unassembled WGS sequence"/>
</dbReference>
<dbReference type="InterPro" id="IPR050383">
    <property type="entry name" value="GlyoxalaseI/FosfomycinResist"/>
</dbReference>
<evidence type="ECO:0008006" key="5">
    <source>
        <dbReference type="Google" id="ProtNLM"/>
    </source>
</evidence>
<dbReference type="EMBL" id="JACMSC010000005">
    <property type="protein sequence ID" value="KAG6521535.1"/>
    <property type="molecule type" value="Genomic_DNA"/>
</dbReference>
<dbReference type="PANTHER" id="PTHR21366">
    <property type="entry name" value="GLYOXALASE FAMILY PROTEIN"/>
    <property type="match status" value="1"/>
</dbReference>
<keyword evidence="1" id="KW-0175">Coiled coil</keyword>
<gene>
    <name evidence="3" type="ORF">ZIOFF_018658</name>
</gene>
<reference evidence="3 4" key="1">
    <citation type="submission" date="2020-08" db="EMBL/GenBank/DDBJ databases">
        <title>Plant Genome Project.</title>
        <authorList>
            <person name="Zhang R.-G."/>
        </authorList>
    </citation>
    <scope>NUCLEOTIDE SEQUENCE [LARGE SCALE GENOMIC DNA]</scope>
    <source>
        <tissue evidence="3">Rhizome</tissue>
    </source>
</reference>
<dbReference type="PANTHER" id="PTHR21366:SF22">
    <property type="entry name" value="VOC DOMAIN-CONTAINING PROTEIN"/>
    <property type="match status" value="1"/>
</dbReference>
<accession>A0A8J5LRW6</accession>
<feature type="region of interest" description="Disordered" evidence="2">
    <location>
        <begin position="291"/>
        <end position="339"/>
    </location>
</feature>
<evidence type="ECO:0000256" key="1">
    <source>
        <dbReference type="SAM" id="Coils"/>
    </source>
</evidence>
<evidence type="ECO:0000313" key="3">
    <source>
        <dbReference type="EMBL" id="KAG6521535.1"/>
    </source>
</evidence>
<keyword evidence="4" id="KW-1185">Reference proteome</keyword>
<evidence type="ECO:0000313" key="4">
    <source>
        <dbReference type="Proteomes" id="UP000734854"/>
    </source>
</evidence>
<comment type="caution">
    <text evidence="3">The sequence shown here is derived from an EMBL/GenBank/DDBJ whole genome shotgun (WGS) entry which is preliminary data.</text>
</comment>
<dbReference type="InterPro" id="IPR029068">
    <property type="entry name" value="Glyas_Bleomycin-R_OHBP_Dase"/>
</dbReference>
<proteinExistence type="predicted"/>
<organism evidence="3 4">
    <name type="scientific">Zingiber officinale</name>
    <name type="common">Ginger</name>
    <name type="synonym">Amomum zingiber</name>
    <dbReference type="NCBI Taxonomy" id="94328"/>
    <lineage>
        <taxon>Eukaryota</taxon>
        <taxon>Viridiplantae</taxon>
        <taxon>Streptophyta</taxon>
        <taxon>Embryophyta</taxon>
        <taxon>Tracheophyta</taxon>
        <taxon>Spermatophyta</taxon>
        <taxon>Magnoliopsida</taxon>
        <taxon>Liliopsida</taxon>
        <taxon>Zingiberales</taxon>
        <taxon>Zingiberaceae</taxon>
        <taxon>Zingiber</taxon>
    </lineage>
</organism>
<evidence type="ECO:0000256" key="2">
    <source>
        <dbReference type="SAM" id="MobiDB-lite"/>
    </source>
</evidence>
<sequence>MSTLTEINGSIAVMTWNCEATARRAWAPPVLPSTSLDGYNFEILLFLLLQTEFQSKVFIPSRMASPQSPTLGYIIVYVVDVAKSVDFYSAAFGYTVRRLDCSHRSQIQFLTYVDAAYERAVEKGAVPVSAPEVKEWGQKVGYVKDIDGNVVRLGSHECTEKMMKPETGVEHREVKLAYEDQTNSSLKWSKAEADTEHRSNLSTSLPFLLHEAAPPSPPFCPLCRPLLRHRRFCAALSSDTKASAPPSPPRSCAALSSFLSSAPPSPLTQKVLHRPLLRHRSFCAALSSFLSSAPPSPPTEKLLRRHRSCAQSKDLPPSKLLHRRANPKGAPPEKSRSSSTALEINLLHQRTDGFVKSYSLDFMEGNQPREERGCGFFLWHDLELSERTKGIINDLKRDNKKLQMEISELKKSNMYTESAVDCNVLLEPVNNSITMNPGFASEEHTMSADILRRAFQATEEGYLPLVTGQWVVKPQLLRTKQK</sequence>
<dbReference type="SUPFAM" id="SSF54593">
    <property type="entry name" value="Glyoxalase/Bleomycin resistance protein/Dihydroxybiphenyl dioxygenase"/>
    <property type="match status" value="1"/>
</dbReference>
<dbReference type="Gene3D" id="3.10.180.10">
    <property type="entry name" value="2,3-Dihydroxybiphenyl 1,2-Dioxygenase, domain 1"/>
    <property type="match status" value="1"/>
</dbReference>
<name>A0A8J5LRW6_ZINOF</name>
<feature type="coiled-coil region" evidence="1">
    <location>
        <begin position="385"/>
        <end position="412"/>
    </location>
</feature>
<dbReference type="AlphaFoldDB" id="A0A8J5LRW6"/>